<evidence type="ECO:0000256" key="3">
    <source>
        <dbReference type="ARBA" id="ARBA00022553"/>
    </source>
</evidence>
<keyword evidence="7" id="KW-0732">Signal</keyword>
<dbReference type="SMART" id="SM00448">
    <property type="entry name" value="REC"/>
    <property type="match status" value="1"/>
</dbReference>
<organism evidence="9 10">
    <name type="scientific">Zingiber officinale</name>
    <name type="common">Ginger</name>
    <name type="synonym">Amomum zingiber</name>
    <dbReference type="NCBI Taxonomy" id="94328"/>
    <lineage>
        <taxon>Eukaryota</taxon>
        <taxon>Viridiplantae</taxon>
        <taxon>Streptophyta</taxon>
        <taxon>Embryophyta</taxon>
        <taxon>Tracheophyta</taxon>
        <taxon>Spermatophyta</taxon>
        <taxon>Magnoliopsida</taxon>
        <taxon>Liliopsida</taxon>
        <taxon>Zingiberales</taxon>
        <taxon>Zingiberaceae</taxon>
        <taxon>Zingiber</taxon>
    </lineage>
</organism>
<sequence length="754" mass="85112">MLLLLGVSMFVLVFLIIQETKGDCNREEIITVVSLIKDHENQLLQIDTMMRGITQTLTWEKNLSFLFTTQSKIVPQLYMAIMMQKWVAKISYVEPQGKVFSYYGQGNETYVLFSNDYDYLWCAQGLNGIGNSLMSGVSVLAMDEDDMNVVEKYDDLPCHGNISVWPSHIKCLKIQGIRNSFPCEGGVSLLKKTRTIVVILVLLIILGMVFLEVMCCYIYFIGIIGLVGICLADAPRVSELHSNMQQINTRVTKFLGILNSVLDISKIEAGKMQPEEVDPILCKDTWNFSLYFSGNIIYLYVVVNFFNQQVRLLGGEIKIMDKTSTEKGICFRFNILLKSCKPSDANVDDESRAERSSSLPTNTIIIKDSANSQIVQSTILSMGFRKGLASDSIHAILFVQGDENTRIMQRWMEISGVEVWVIDHWRLIYSITEKIKNRLGCLGRSKSRSLASLLTTAAEFSHSKDKFLPLSDIEFKTSSKDYTSSCVLIVIDFSHGNFPEIELTLKTLITDNESLHFKIVWLVNSNAPTNGLRRSKHVSCHLILQKSIHGSRRYALSRLIQDFGRESEHDLHKMPSYMESNKFASNSSSFQCSSHEVFSSSLNLEHKPLNGMNIFLAEDVPILQQVATKLISRLGASVTSCENGLNALDLIRDALRKLDSTHEGNASNDSKGFPYDAILMDCEMPFMNGYEATRLIREEERNYSLRIPIIALTAHVSPEEERKTALAEMNFHLTKPLQANQLLHVINTVIKESI</sequence>
<name>A0A8J5G216_ZINOF</name>
<evidence type="ECO:0000256" key="7">
    <source>
        <dbReference type="SAM" id="SignalP"/>
    </source>
</evidence>
<evidence type="ECO:0000256" key="2">
    <source>
        <dbReference type="ARBA" id="ARBA00012438"/>
    </source>
</evidence>
<keyword evidence="10" id="KW-1185">Reference proteome</keyword>
<keyword evidence="4" id="KW-0902">Two-component regulatory system</keyword>
<gene>
    <name evidence="9" type="ORF">ZIOFF_044917</name>
</gene>
<comment type="catalytic activity">
    <reaction evidence="1">
        <text>ATP + protein L-histidine = ADP + protein N-phospho-L-histidine.</text>
        <dbReference type="EC" id="2.7.13.3"/>
    </reaction>
</comment>
<feature type="signal peptide" evidence="7">
    <location>
        <begin position="1"/>
        <end position="22"/>
    </location>
</feature>
<dbReference type="CDD" id="cd17546">
    <property type="entry name" value="REC_hyHK_CKI1_RcsC-like"/>
    <property type="match status" value="1"/>
</dbReference>
<accession>A0A8J5G216</accession>
<keyword evidence="6" id="KW-0812">Transmembrane</keyword>
<dbReference type="GO" id="GO:0000160">
    <property type="term" value="P:phosphorelay signal transduction system"/>
    <property type="evidence" value="ECO:0007669"/>
    <property type="project" value="UniProtKB-KW"/>
</dbReference>
<evidence type="ECO:0000256" key="4">
    <source>
        <dbReference type="ARBA" id="ARBA00023012"/>
    </source>
</evidence>
<dbReference type="Gene3D" id="3.40.50.2300">
    <property type="match status" value="1"/>
</dbReference>
<dbReference type="EMBL" id="JACMSC010000012">
    <property type="protein sequence ID" value="KAG6497032.1"/>
    <property type="molecule type" value="Genomic_DNA"/>
</dbReference>
<feature type="chain" id="PRO_5035144993" description="histidine kinase" evidence="7">
    <location>
        <begin position="23"/>
        <end position="754"/>
    </location>
</feature>
<protein>
    <recommendedName>
        <fullName evidence="2">histidine kinase</fullName>
        <ecNumber evidence="2">2.7.13.3</ecNumber>
    </recommendedName>
</protein>
<dbReference type="Pfam" id="PF00072">
    <property type="entry name" value="Response_reg"/>
    <property type="match status" value="1"/>
</dbReference>
<evidence type="ECO:0000313" key="9">
    <source>
        <dbReference type="EMBL" id="KAG6497032.1"/>
    </source>
</evidence>
<dbReference type="GO" id="GO:0004673">
    <property type="term" value="F:protein histidine kinase activity"/>
    <property type="evidence" value="ECO:0007669"/>
    <property type="project" value="UniProtKB-EC"/>
</dbReference>
<feature type="domain" description="Response regulatory" evidence="8">
    <location>
        <begin position="613"/>
        <end position="750"/>
    </location>
</feature>
<comment type="caution">
    <text evidence="9">The sequence shown here is derived from an EMBL/GenBank/DDBJ whole genome shotgun (WGS) entry which is preliminary data.</text>
</comment>
<dbReference type="EC" id="2.7.13.3" evidence="2"/>
<evidence type="ECO:0000259" key="8">
    <source>
        <dbReference type="PROSITE" id="PS50110"/>
    </source>
</evidence>
<dbReference type="AlphaFoldDB" id="A0A8J5G216"/>
<dbReference type="SUPFAM" id="SSF52172">
    <property type="entry name" value="CheY-like"/>
    <property type="match status" value="1"/>
</dbReference>
<keyword evidence="3 5" id="KW-0597">Phosphoprotein</keyword>
<evidence type="ECO:0000313" key="10">
    <source>
        <dbReference type="Proteomes" id="UP000734854"/>
    </source>
</evidence>
<feature type="transmembrane region" description="Helical" evidence="6">
    <location>
        <begin position="288"/>
        <end position="306"/>
    </location>
</feature>
<feature type="transmembrane region" description="Helical" evidence="6">
    <location>
        <begin position="216"/>
        <end position="234"/>
    </location>
</feature>
<dbReference type="InterPro" id="IPR001789">
    <property type="entry name" value="Sig_transdc_resp-reg_receiver"/>
</dbReference>
<dbReference type="Proteomes" id="UP000734854">
    <property type="component" value="Unassembled WGS sequence"/>
</dbReference>
<reference evidence="9 10" key="1">
    <citation type="submission" date="2020-08" db="EMBL/GenBank/DDBJ databases">
        <title>Plant Genome Project.</title>
        <authorList>
            <person name="Zhang R.-G."/>
        </authorList>
    </citation>
    <scope>NUCLEOTIDE SEQUENCE [LARGE SCALE GENOMIC DNA]</scope>
    <source>
        <tissue evidence="9">Rhizome</tissue>
    </source>
</reference>
<dbReference type="PANTHER" id="PTHR43719">
    <property type="entry name" value="TWO-COMPONENT HISTIDINE KINASE"/>
    <property type="match status" value="1"/>
</dbReference>
<dbReference type="PROSITE" id="PS50110">
    <property type="entry name" value="RESPONSE_REGULATORY"/>
    <property type="match status" value="1"/>
</dbReference>
<keyword evidence="6" id="KW-0472">Membrane</keyword>
<dbReference type="PANTHER" id="PTHR43719:SF75">
    <property type="entry name" value="HISTIDINE KINASE CKI1"/>
    <property type="match status" value="1"/>
</dbReference>
<dbReference type="InterPro" id="IPR011006">
    <property type="entry name" value="CheY-like_superfamily"/>
</dbReference>
<dbReference type="InterPro" id="IPR050956">
    <property type="entry name" value="2C_system_His_kinase"/>
</dbReference>
<evidence type="ECO:0000256" key="6">
    <source>
        <dbReference type="SAM" id="Phobius"/>
    </source>
</evidence>
<feature type="modified residue" description="4-aspartylphosphate" evidence="5">
    <location>
        <position position="681"/>
    </location>
</feature>
<evidence type="ECO:0000256" key="5">
    <source>
        <dbReference type="PROSITE-ProRule" id="PRU00169"/>
    </source>
</evidence>
<evidence type="ECO:0000256" key="1">
    <source>
        <dbReference type="ARBA" id="ARBA00000085"/>
    </source>
</evidence>
<keyword evidence="6" id="KW-1133">Transmembrane helix</keyword>
<proteinExistence type="predicted"/>